<dbReference type="InterPro" id="IPR054738">
    <property type="entry name" value="Siphovirus-type_tail_C"/>
</dbReference>
<proteinExistence type="predicted"/>
<reference evidence="3 4" key="1">
    <citation type="submission" date="2019-06" db="EMBL/GenBank/DDBJ databases">
        <title>An operon consisting of a P-type ATPase gene and a transcriptional regular gene given the different cadmium resistance in Bacillus vietamensis 151-6 and Bacillus marisflavi 151-25.</title>
        <authorList>
            <person name="Yu X."/>
        </authorList>
    </citation>
    <scope>NUCLEOTIDE SEQUENCE [LARGE SCALE GENOMIC DNA]</scope>
    <source>
        <strain evidence="3 4">151-6</strain>
        <plasmid evidence="3 4">p6</plasmid>
    </source>
</reference>
<dbReference type="AlphaFoldDB" id="A0A6I6UPU7"/>
<dbReference type="Gene3D" id="2.60.120.860">
    <property type="match status" value="1"/>
</dbReference>
<dbReference type="Proteomes" id="UP000465062">
    <property type="component" value="Plasmid p6"/>
</dbReference>
<dbReference type="RefSeq" id="WP_159363381.1">
    <property type="nucleotide sequence ID" value="NZ_CP047395.1"/>
</dbReference>
<dbReference type="EMBL" id="CP047395">
    <property type="protein sequence ID" value="QHE63958.1"/>
    <property type="molecule type" value="Genomic_DNA"/>
</dbReference>
<gene>
    <name evidence="3" type="ORF">FHE72_23490</name>
</gene>
<accession>A0A6I6UPU7</accession>
<organism evidence="3 4">
    <name type="scientific">Rossellomorea vietnamensis</name>
    <dbReference type="NCBI Taxonomy" id="218284"/>
    <lineage>
        <taxon>Bacteria</taxon>
        <taxon>Bacillati</taxon>
        <taxon>Bacillota</taxon>
        <taxon>Bacilli</taxon>
        <taxon>Bacillales</taxon>
        <taxon>Bacillaceae</taxon>
        <taxon>Rossellomorea</taxon>
    </lineage>
</organism>
<evidence type="ECO:0000259" key="2">
    <source>
        <dbReference type="Pfam" id="PF22768"/>
    </source>
</evidence>
<protein>
    <recommendedName>
        <fullName evidence="5">Phage tail protein</fullName>
    </recommendedName>
</protein>
<dbReference type="Pfam" id="PF05709">
    <property type="entry name" value="Sipho_tail"/>
    <property type="match status" value="1"/>
</dbReference>
<feature type="domain" description="Siphovirus-type tail component C-terminal" evidence="2">
    <location>
        <begin position="409"/>
        <end position="486"/>
    </location>
</feature>
<evidence type="ECO:0008006" key="5">
    <source>
        <dbReference type="Google" id="ProtNLM"/>
    </source>
</evidence>
<dbReference type="Gene3D" id="2.40.30.200">
    <property type="match status" value="1"/>
</dbReference>
<evidence type="ECO:0000313" key="3">
    <source>
        <dbReference type="EMBL" id="QHE63958.1"/>
    </source>
</evidence>
<evidence type="ECO:0000259" key="1">
    <source>
        <dbReference type="Pfam" id="PF05709"/>
    </source>
</evidence>
<evidence type="ECO:0000313" key="4">
    <source>
        <dbReference type="Proteomes" id="UP000465062"/>
    </source>
</evidence>
<dbReference type="Pfam" id="PF22768">
    <property type="entry name" value="SPP1_Dit"/>
    <property type="match status" value="1"/>
</dbReference>
<dbReference type="InterPro" id="IPR008841">
    <property type="entry name" value="Siphovirus-type_tail_N"/>
</dbReference>
<keyword evidence="3" id="KW-0614">Plasmid</keyword>
<dbReference type="KEGG" id="bvq:FHE72_23490"/>
<feature type="domain" description="Siphovirus-type tail component RIFT-related" evidence="1">
    <location>
        <begin position="39"/>
        <end position="129"/>
    </location>
</feature>
<sequence length="487" mass="55194">MKSKYNFQVQHEDGSVFDMYQMGIWVESFHIYSPNPDRTFLEFPGKHGSYLSASYMKNRKIKISFQVETGSEYELDQLKHSIYNIFYTDQEFIITRDLSPGNILYALQNEEYDFDNITGEDADFNLTLTMADPFVYGQERIGTLADDAGYIDYNGTAETKPAFSFDVLAPITHLDIVSDDGYMRIGDPYTVEETPFEPETIILNDNMNTLTGWGPASSVDGGTVAGQMSVLNSNDFIASDYGSGSAWHGPSVKKSLSQQLQDFKVECYFRQAAYVNPKDTGRVELYLLDINNNVIAKLAMADAWKNMPKNRAEVRLGDTSNNNYMVNTSGKTDTWWNDFQGVIRLERIGTKFFAYVANITRDSASKHFRTWFTGFDDLEGKFQGKVAQVQLHLGCYGTDSAPSQAFQRIKVSKLNQPVTNQVPYIALPGDKIDINFKKSEILINGEERKDLKDFGASFFSFKKGRNNLFILPEGRVSTTVTWREAFK</sequence>
<name>A0A6I6UPU7_9BACI</name>
<geneLocation type="plasmid" evidence="3 4">
    <name>p6</name>
</geneLocation>